<dbReference type="InterPro" id="IPR024528">
    <property type="entry name" value="ThrE_2"/>
</dbReference>
<gene>
    <name evidence="7" type="primary">yjjB_2</name>
    <name evidence="7" type="ORF">NCTC13032_00914</name>
</gene>
<dbReference type="Pfam" id="PF12821">
    <property type="entry name" value="ThrE_2"/>
    <property type="match status" value="1"/>
</dbReference>
<evidence type="ECO:0000313" key="7">
    <source>
        <dbReference type="EMBL" id="VTP63565.1"/>
    </source>
</evidence>
<keyword evidence="3" id="KW-1133">Transmembrane helix</keyword>
<dbReference type="EMBL" id="LR590464">
    <property type="protein sequence ID" value="VTP63565.1"/>
    <property type="molecule type" value="Genomic_DNA"/>
</dbReference>
<evidence type="ECO:0000256" key="5">
    <source>
        <dbReference type="ARBA" id="ARBA00034125"/>
    </source>
</evidence>
<proteinExistence type="inferred from homology"/>
<organism evidence="7 8">
    <name type="scientific">Leclercia adecarboxylata</name>
    <dbReference type="NCBI Taxonomy" id="83655"/>
    <lineage>
        <taxon>Bacteria</taxon>
        <taxon>Pseudomonadati</taxon>
        <taxon>Pseudomonadota</taxon>
        <taxon>Gammaproteobacteria</taxon>
        <taxon>Enterobacterales</taxon>
        <taxon>Enterobacteriaceae</taxon>
        <taxon>Leclercia</taxon>
    </lineage>
</organism>
<name>A0A4U9HIP9_9ENTR</name>
<keyword evidence="2" id="KW-0812">Transmembrane</keyword>
<comment type="subcellular location">
    <subcellularLocation>
        <location evidence="1">Membrane</location>
        <topology evidence="1">Multi-pass membrane protein</topology>
    </subcellularLocation>
</comment>
<evidence type="ECO:0000256" key="4">
    <source>
        <dbReference type="ARBA" id="ARBA00023136"/>
    </source>
</evidence>
<sequence length="122" mass="13464">MGVIEFIGALAQDMLLSAIPAVGFAMVFNVPRRALPWCALLGGDRAWLADGDDDRRAEYRMVNLYGLDAGWQHWDPVVALVSGPPESLYRRGGHPDVSGHFGLYRHDFSGEKLAILATAKRR</sequence>
<dbReference type="GO" id="GO:0016020">
    <property type="term" value="C:membrane"/>
    <property type="evidence" value="ECO:0007669"/>
    <property type="project" value="UniProtKB-SubCell"/>
</dbReference>
<evidence type="ECO:0000256" key="3">
    <source>
        <dbReference type="ARBA" id="ARBA00022989"/>
    </source>
</evidence>
<keyword evidence="4" id="KW-0472">Membrane</keyword>
<evidence type="ECO:0000313" key="8">
    <source>
        <dbReference type="Proteomes" id="UP000310719"/>
    </source>
</evidence>
<evidence type="ECO:0000256" key="2">
    <source>
        <dbReference type="ARBA" id="ARBA00022692"/>
    </source>
</evidence>
<comment type="similarity">
    <text evidence="5">Belongs to the ThrE exporter (TC 2.A.79) family.</text>
</comment>
<dbReference type="Proteomes" id="UP000310719">
    <property type="component" value="Chromosome"/>
</dbReference>
<evidence type="ECO:0000259" key="6">
    <source>
        <dbReference type="Pfam" id="PF12821"/>
    </source>
</evidence>
<accession>A0A4U9HIP9</accession>
<reference evidence="7 8" key="1">
    <citation type="submission" date="2019-05" db="EMBL/GenBank/DDBJ databases">
        <authorList>
            <consortium name="Pathogen Informatics"/>
        </authorList>
    </citation>
    <scope>NUCLEOTIDE SEQUENCE [LARGE SCALE GENOMIC DNA]</scope>
    <source>
        <strain evidence="7 8">NCTC13032</strain>
    </source>
</reference>
<evidence type="ECO:0000256" key="1">
    <source>
        <dbReference type="ARBA" id="ARBA00004141"/>
    </source>
</evidence>
<feature type="domain" description="Threonine/Serine exporter ThrE" evidence="6">
    <location>
        <begin position="13"/>
        <end position="43"/>
    </location>
</feature>
<protein>
    <recommendedName>
        <fullName evidence="6">Threonine/Serine exporter ThrE domain-containing protein</fullName>
    </recommendedName>
</protein>
<dbReference type="AlphaFoldDB" id="A0A4U9HIP9"/>